<dbReference type="InterPro" id="IPR001266">
    <property type="entry name" value="Ribosomal_eS19"/>
</dbReference>
<evidence type="ECO:0000256" key="2">
    <source>
        <dbReference type="ARBA" id="ARBA00022980"/>
    </source>
</evidence>
<organism evidence="5 6">
    <name type="scientific">Candidatus Iainarchaeum sp</name>
    <dbReference type="NCBI Taxonomy" id="3101447"/>
    <lineage>
        <taxon>Archaea</taxon>
        <taxon>Candidatus Iainarchaeota</taxon>
        <taxon>Candidatus Iainarchaeia</taxon>
        <taxon>Candidatus Iainarchaeales</taxon>
        <taxon>Candidatus Iainarchaeaceae</taxon>
        <taxon>Candidatus Iainarchaeum</taxon>
    </lineage>
</organism>
<keyword evidence="3" id="KW-0687">Ribonucleoprotein</keyword>
<dbReference type="AlphaFoldDB" id="A0A7K4C014"/>
<feature type="compositionally biased region" description="Basic and acidic residues" evidence="4">
    <location>
        <begin position="148"/>
        <end position="174"/>
    </location>
</feature>
<dbReference type="GO" id="GO:0003735">
    <property type="term" value="F:structural constituent of ribosome"/>
    <property type="evidence" value="ECO:0007669"/>
    <property type="project" value="InterPro"/>
</dbReference>
<dbReference type="Gene3D" id="1.10.10.10">
    <property type="entry name" value="Winged helix-like DNA-binding domain superfamily/Winged helix DNA-binding domain"/>
    <property type="match status" value="1"/>
</dbReference>
<dbReference type="EMBL" id="JAAZKV010000021">
    <property type="protein sequence ID" value="NMA44741.1"/>
    <property type="molecule type" value="Genomic_DNA"/>
</dbReference>
<dbReference type="PANTHER" id="PTHR11710:SF0">
    <property type="entry name" value="40S RIBOSOMAL PROTEIN S19"/>
    <property type="match status" value="1"/>
</dbReference>
<dbReference type="GO" id="GO:0000028">
    <property type="term" value="P:ribosomal small subunit assembly"/>
    <property type="evidence" value="ECO:0007669"/>
    <property type="project" value="TreeGrafter"/>
</dbReference>
<protein>
    <submittedName>
        <fullName evidence="5">40S ribosomal protein S19</fullName>
    </submittedName>
</protein>
<keyword evidence="2 5" id="KW-0689">Ribosomal protein</keyword>
<dbReference type="GO" id="GO:0006412">
    <property type="term" value="P:translation"/>
    <property type="evidence" value="ECO:0007669"/>
    <property type="project" value="InterPro"/>
</dbReference>
<reference evidence="5 6" key="1">
    <citation type="journal article" date="2020" name="Biotechnol. Biofuels">
        <title>New insights from the biogas microbiome by comprehensive genome-resolved metagenomics of nearly 1600 species originating from multiple anaerobic digesters.</title>
        <authorList>
            <person name="Campanaro S."/>
            <person name="Treu L."/>
            <person name="Rodriguez-R L.M."/>
            <person name="Kovalovszki A."/>
            <person name="Ziels R.M."/>
            <person name="Maus I."/>
            <person name="Zhu X."/>
            <person name="Kougias P.G."/>
            <person name="Basile A."/>
            <person name="Luo G."/>
            <person name="Schluter A."/>
            <person name="Konstantinidis K.T."/>
            <person name="Angelidaki I."/>
        </authorList>
    </citation>
    <scope>NUCLEOTIDE SEQUENCE [LARGE SCALE GENOMIC DNA]</scope>
    <source>
        <strain evidence="5">AS22ysBPME_79</strain>
    </source>
</reference>
<dbReference type="Proteomes" id="UP000526302">
    <property type="component" value="Unassembled WGS sequence"/>
</dbReference>
<dbReference type="Pfam" id="PF01090">
    <property type="entry name" value="Ribosomal_S19e"/>
    <property type="match status" value="1"/>
</dbReference>
<dbReference type="GO" id="GO:0003723">
    <property type="term" value="F:RNA binding"/>
    <property type="evidence" value="ECO:0007669"/>
    <property type="project" value="TreeGrafter"/>
</dbReference>
<dbReference type="InterPro" id="IPR036388">
    <property type="entry name" value="WH-like_DNA-bd_sf"/>
</dbReference>
<feature type="region of interest" description="Disordered" evidence="4">
    <location>
        <begin position="139"/>
        <end position="187"/>
    </location>
</feature>
<gene>
    <name evidence="5" type="ORF">GX950_02955</name>
</gene>
<evidence type="ECO:0000256" key="1">
    <source>
        <dbReference type="ARBA" id="ARBA00010014"/>
    </source>
</evidence>
<comment type="similarity">
    <text evidence="1">Belongs to the eukaryotic ribosomal protein eS19 family.</text>
</comment>
<dbReference type="InterPro" id="IPR036390">
    <property type="entry name" value="WH_DNA-bd_sf"/>
</dbReference>
<name>A0A7K4C014_9ARCH</name>
<evidence type="ECO:0000256" key="4">
    <source>
        <dbReference type="SAM" id="MobiDB-lite"/>
    </source>
</evidence>
<sequence length="187" mass="21678">MGIYDVPASYTIEEVAEKLKTEIQQPEFVPYVKTGVHAERAPQREDWFYIRMGSILYRAYRNGTIGTEELRSYYGGRKNRGVKREHHYKASGKIIRSAVQALEKAGYLEKASPKGRKITTKGFRLLNESSKLAVKNIEAGKYNKKEKKHDIDSKKRKEVHDALKAQEQKKDQKKEHQKKPQKKEGEQ</sequence>
<evidence type="ECO:0000313" key="5">
    <source>
        <dbReference type="EMBL" id="NMA44741.1"/>
    </source>
</evidence>
<dbReference type="SUPFAM" id="SSF46785">
    <property type="entry name" value="Winged helix' DNA-binding domain"/>
    <property type="match status" value="1"/>
</dbReference>
<accession>A0A7K4C014</accession>
<proteinExistence type="inferred from homology"/>
<comment type="caution">
    <text evidence="5">The sequence shown here is derived from an EMBL/GenBank/DDBJ whole genome shotgun (WGS) entry which is preliminary data.</text>
</comment>
<dbReference type="GO" id="GO:0022627">
    <property type="term" value="C:cytosolic small ribosomal subunit"/>
    <property type="evidence" value="ECO:0007669"/>
    <property type="project" value="TreeGrafter"/>
</dbReference>
<dbReference type="PANTHER" id="PTHR11710">
    <property type="entry name" value="40S RIBOSOMAL PROTEIN S19"/>
    <property type="match status" value="1"/>
</dbReference>
<evidence type="ECO:0000313" key="6">
    <source>
        <dbReference type="Proteomes" id="UP000526302"/>
    </source>
</evidence>
<dbReference type="SMART" id="SM01413">
    <property type="entry name" value="Ribosomal_S19e"/>
    <property type="match status" value="1"/>
</dbReference>
<evidence type="ECO:0000256" key="3">
    <source>
        <dbReference type="ARBA" id="ARBA00023274"/>
    </source>
</evidence>